<evidence type="ECO:0000256" key="1">
    <source>
        <dbReference type="SAM" id="MobiDB-lite"/>
    </source>
</evidence>
<feature type="compositionally biased region" description="Basic and acidic residues" evidence="1">
    <location>
        <begin position="115"/>
        <end position="132"/>
    </location>
</feature>
<evidence type="ECO:0000313" key="3">
    <source>
        <dbReference type="EMBL" id="CAH1244635.1"/>
    </source>
</evidence>
<keyword evidence="2" id="KW-0732">Signal</keyword>
<dbReference type="Proteomes" id="UP000838412">
    <property type="component" value="Chromosome 14"/>
</dbReference>
<protein>
    <submittedName>
        <fullName evidence="3">Hypp7349 protein</fullName>
    </submittedName>
</protein>
<gene>
    <name evidence="3" type="primary">Hypp7349</name>
    <name evidence="3" type="ORF">BLAG_LOCUS7229</name>
</gene>
<proteinExistence type="predicted"/>
<evidence type="ECO:0000313" key="4">
    <source>
        <dbReference type="Proteomes" id="UP000838412"/>
    </source>
</evidence>
<keyword evidence="4" id="KW-1185">Reference proteome</keyword>
<feature type="region of interest" description="Disordered" evidence="1">
    <location>
        <begin position="61"/>
        <end position="132"/>
    </location>
</feature>
<organism evidence="3 4">
    <name type="scientific">Branchiostoma lanceolatum</name>
    <name type="common">Common lancelet</name>
    <name type="synonym">Amphioxus lanceolatum</name>
    <dbReference type="NCBI Taxonomy" id="7740"/>
    <lineage>
        <taxon>Eukaryota</taxon>
        <taxon>Metazoa</taxon>
        <taxon>Chordata</taxon>
        <taxon>Cephalochordata</taxon>
        <taxon>Leptocardii</taxon>
        <taxon>Amphioxiformes</taxon>
        <taxon>Branchiostomatidae</taxon>
        <taxon>Branchiostoma</taxon>
    </lineage>
</organism>
<reference evidence="3" key="1">
    <citation type="submission" date="2022-01" db="EMBL/GenBank/DDBJ databases">
        <authorList>
            <person name="Braso-Vives M."/>
        </authorList>
    </citation>
    <scope>NUCLEOTIDE SEQUENCE</scope>
</reference>
<feature type="chain" id="PRO_5035445123" evidence="2">
    <location>
        <begin position="20"/>
        <end position="142"/>
    </location>
</feature>
<feature type="signal peptide" evidence="2">
    <location>
        <begin position="1"/>
        <end position="19"/>
    </location>
</feature>
<accession>A0A8J9YZS6</accession>
<dbReference type="OrthoDB" id="2238957at2759"/>
<dbReference type="AlphaFoldDB" id="A0A8J9YZS6"/>
<evidence type="ECO:0000256" key="2">
    <source>
        <dbReference type="SAM" id="SignalP"/>
    </source>
</evidence>
<name>A0A8J9YZS6_BRALA</name>
<sequence>MLRDLAAPLPLFAFGLTCTAPFGATDRNTHGEGCGFSAFGDVASFVEAFRDKLSSPWGVTCKGDTTGGRGVSRKGEMGNSWDGDRQGDADLLQGEGGNGEIGASNRKGDTGSGESAKDSKGEGGRGETGDVDKLLRLDLFDS</sequence>
<dbReference type="EMBL" id="OV696699">
    <property type="protein sequence ID" value="CAH1244635.1"/>
    <property type="molecule type" value="Genomic_DNA"/>
</dbReference>